<evidence type="ECO:0000256" key="1">
    <source>
        <dbReference type="SAM" id="SignalP"/>
    </source>
</evidence>
<organism evidence="2 3">
    <name type="scientific">Folsomia candida</name>
    <name type="common">Springtail</name>
    <dbReference type="NCBI Taxonomy" id="158441"/>
    <lineage>
        <taxon>Eukaryota</taxon>
        <taxon>Metazoa</taxon>
        <taxon>Ecdysozoa</taxon>
        <taxon>Arthropoda</taxon>
        <taxon>Hexapoda</taxon>
        <taxon>Collembola</taxon>
        <taxon>Entomobryomorpha</taxon>
        <taxon>Isotomoidea</taxon>
        <taxon>Isotomidae</taxon>
        <taxon>Proisotominae</taxon>
        <taxon>Folsomia</taxon>
    </lineage>
</organism>
<proteinExistence type="predicted"/>
<sequence>MEYLVRLLIIATIAKYTCGTMDYSKVKLKTQPQKFLDRYSKLQPNTNERYTGCMCPPSLNTKGSFYGLCGHELKPKVGGTCVEEGGYRCTDGHAEAILVFDCPDESIRQGKKLRCADNESCEPECKLQKTKACLPLTKYLHLIPVNDYDFTLHIFVRRRMVPRMSLVIILALITDCVHGDKDFSNVKIKPLDKKTLERKSKPQTTENPESYTGCMCPKTLNTTGSYYMFCGPDLRPKQGGTCLNDAAYRCVNGQLGAIMELDCEEFSTRARQKHHCGEAKCITAKAADCKSRNELTCILAGS</sequence>
<dbReference type="Proteomes" id="UP000198287">
    <property type="component" value="Unassembled WGS sequence"/>
</dbReference>
<feature type="signal peptide" evidence="1">
    <location>
        <begin position="1"/>
        <end position="19"/>
    </location>
</feature>
<keyword evidence="3" id="KW-1185">Reference proteome</keyword>
<evidence type="ECO:0000313" key="2">
    <source>
        <dbReference type="EMBL" id="OXA62543.1"/>
    </source>
</evidence>
<dbReference type="AlphaFoldDB" id="A0A226EYA8"/>
<reference evidence="2 3" key="1">
    <citation type="submission" date="2015-12" db="EMBL/GenBank/DDBJ databases">
        <title>The genome of Folsomia candida.</title>
        <authorList>
            <person name="Faddeeva A."/>
            <person name="Derks M.F."/>
            <person name="Anvar Y."/>
            <person name="Smit S."/>
            <person name="Van Straalen N."/>
            <person name="Roelofs D."/>
        </authorList>
    </citation>
    <scope>NUCLEOTIDE SEQUENCE [LARGE SCALE GENOMIC DNA]</scope>
    <source>
        <strain evidence="2 3">VU population</strain>
        <tissue evidence="2">Whole body</tissue>
    </source>
</reference>
<gene>
    <name evidence="2" type="ORF">Fcan01_00324</name>
</gene>
<keyword evidence="1" id="KW-0732">Signal</keyword>
<accession>A0A226EYA8</accession>
<dbReference type="EMBL" id="LNIX01000001">
    <property type="protein sequence ID" value="OXA62543.1"/>
    <property type="molecule type" value="Genomic_DNA"/>
</dbReference>
<evidence type="ECO:0000313" key="3">
    <source>
        <dbReference type="Proteomes" id="UP000198287"/>
    </source>
</evidence>
<comment type="caution">
    <text evidence="2">The sequence shown here is derived from an EMBL/GenBank/DDBJ whole genome shotgun (WGS) entry which is preliminary data.</text>
</comment>
<protein>
    <submittedName>
        <fullName evidence="2">Uncharacterized protein</fullName>
    </submittedName>
</protein>
<feature type="chain" id="PRO_5013053459" evidence="1">
    <location>
        <begin position="20"/>
        <end position="302"/>
    </location>
</feature>
<name>A0A226EYA8_FOLCA</name>